<evidence type="ECO:0000313" key="1">
    <source>
        <dbReference type="EMBL" id="CAA9296572.1"/>
    </source>
</evidence>
<dbReference type="Pfam" id="PF04237">
    <property type="entry name" value="YjbR"/>
    <property type="match status" value="1"/>
</dbReference>
<gene>
    <name evidence="1" type="ORF">AVDCRST_MAG48-991</name>
</gene>
<evidence type="ECO:0008006" key="2">
    <source>
        <dbReference type="Google" id="ProtNLM"/>
    </source>
</evidence>
<dbReference type="Gene3D" id="3.90.1150.30">
    <property type="match status" value="1"/>
</dbReference>
<accession>A0A6J4K6B2</accession>
<dbReference type="AlphaFoldDB" id="A0A6J4K6B2"/>
<sequence length="115" mass="12641">MASPDDLRRLALALPGTTEGTWYGTPGYLVAGKGFLRVRTEDDDARLVLLVADLGEKEALLAARPEFFSTTPHYDWYAAVLLALEGVDVEELAELVTEAWRVKAPVRLRRALDGA</sequence>
<dbReference type="InterPro" id="IPR038056">
    <property type="entry name" value="YjbR-like_sf"/>
</dbReference>
<dbReference type="SUPFAM" id="SSF142906">
    <property type="entry name" value="YjbR-like"/>
    <property type="match status" value="1"/>
</dbReference>
<name>A0A6J4K6B2_9ACTN</name>
<reference evidence="1" key="1">
    <citation type="submission" date="2020-02" db="EMBL/GenBank/DDBJ databases">
        <authorList>
            <person name="Meier V. D."/>
        </authorList>
    </citation>
    <scope>NUCLEOTIDE SEQUENCE</scope>
    <source>
        <strain evidence="1">AVDCRST_MAG48</strain>
    </source>
</reference>
<protein>
    <recommendedName>
        <fullName evidence="2">YjbR family protein</fullName>
    </recommendedName>
</protein>
<proteinExistence type="predicted"/>
<organism evidence="1">
    <name type="scientific">uncultured Friedmanniella sp</name>
    <dbReference type="NCBI Taxonomy" id="335381"/>
    <lineage>
        <taxon>Bacteria</taxon>
        <taxon>Bacillati</taxon>
        <taxon>Actinomycetota</taxon>
        <taxon>Actinomycetes</taxon>
        <taxon>Propionibacteriales</taxon>
        <taxon>Nocardioidaceae</taxon>
        <taxon>Friedmanniella</taxon>
        <taxon>environmental samples</taxon>
    </lineage>
</organism>
<dbReference type="InterPro" id="IPR058532">
    <property type="entry name" value="YjbR/MT2646/Rv2570-like"/>
</dbReference>
<dbReference type="EMBL" id="CADCTS010000143">
    <property type="protein sequence ID" value="CAA9296572.1"/>
    <property type="molecule type" value="Genomic_DNA"/>
</dbReference>